<protein>
    <recommendedName>
        <fullName evidence="4">Gla-rich protein</fullName>
    </recommendedName>
</protein>
<evidence type="ECO:0000313" key="2">
    <source>
        <dbReference type="EMBL" id="GMT35562.1"/>
    </source>
</evidence>
<accession>A0AAV5X0M1</accession>
<sequence>RSLTALPLSVLIAHPSIRSFSHRRPLLVTPRSTRGRRRAEEDCTLSAPMSTSGLQSGLISHCSRKAEEQEEFGTRVSEIGVWDGDEERFRRLREAYFNSPEYDRSERPTVEEQSKDEGKKEEEEGYNEERKSSPATKSPRPISLATKQPKERKSI</sequence>
<reference evidence="2" key="1">
    <citation type="submission" date="2023-10" db="EMBL/GenBank/DDBJ databases">
        <title>Genome assembly of Pristionchus species.</title>
        <authorList>
            <person name="Yoshida K."/>
            <person name="Sommer R.J."/>
        </authorList>
    </citation>
    <scope>NUCLEOTIDE SEQUENCE</scope>
    <source>
        <strain evidence="2">RS5133</strain>
    </source>
</reference>
<feature type="non-terminal residue" evidence="2">
    <location>
        <position position="1"/>
    </location>
</feature>
<gene>
    <name evidence="2" type="ORF">PFISCL1PPCAC_26859</name>
</gene>
<dbReference type="EMBL" id="BTSY01000007">
    <property type="protein sequence ID" value="GMT35562.1"/>
    <property type="molecule type" value="Genomic_DNA"/>
</dbReference>
<feature type="region of interest" description="Disordered" evidence="1">
    <location>
        <begin position="97"/>
        <end position="155"/>
    </location>
</feature>
<evidence type="ECO:0000313" key="3">
    <source>
        <dbReference type="Proteomes" id="UP001432322"/>
    </source>
</evidence>
<name>A0AAV5X0M1_9BILA</name>
<proteinExistence type="predicted"/>
<keyword evidence="3" id="KW-1185">Reference proteome</keyword>
<organism evidence="2 3">
    <name type="scientific">Pristionchus fissidentatus</name>
    <dbReference type="NCBI Taxonomy" id="1538716"/>
    <lineage>
        <taxon>Eukaryota</taxon>
        <taxon>Metazoa</taxon>
        <taxon>Ecdysozoa</taxon>
        <taxon>Nematoda</taxon>
        <taxon>Chromadorea</taxon>
        <taxon>Rhabditida</taxon>
        <taxon>Rhabditina</taxon>
        <taxon>Diplogasteromorpha</taxon>
        <taxon>Diplogasteroidea</taxon>
        <taxon>Neodiplogasteridae</taxon>
        <taxon>Pristionchus</taxon>
    </lineage>
</organism>
<dbReference type="Proteomes" id="UP001432322">
    <property type="component" value="Unassembled WGS sequence"/>
</dbReference>
<evidence type="ECO:0008006" key="4">
    <source>
        <dbReference type="Google" id="ProtNLM"/>
    </source>
</evidence>
<dbReference type="AlphaFoldDB" id="A0AAV5X0M1"/>
<feature type="compositionally biased region" description="Basic and acidic residues" evidence="1">
    <location>
        <begin position="101"/>
        <end position="132"/>
    </location>
</feature>
<comment type="caution">
    <text evidence="2">The sequence shown here is derived from an EMBL/GenBank/DDBJ whole genome shotgun (WGS) entry which is preliminary data.</text>
</comment>
<feature type="compositionally biased region" description="Polar residues" evidence="1">
    <location>
        <begin position="47"/>
        <end position="56"/>
    </location>
</feature>
<feature type="region of interest" description="Disordered" evidence="1">
    <location>
        <begin position="30"/>
        <end position="56"/>
    </location>
</feature>
<evidence type="ECO:0000256" key="1">
    <source>
        <dbReference type="SAM" id="MobiDB-lite"/>
    </source>
</evidence>